<dbReference type="Pfam" id="PF00700">
    <property type="entry name" value="Flagellin_C"/>
    <property type="match status" value="1"/>
</dbReference>
<comment type="caution">
    <text evidence="6">The sequence shown here is derived from an EMBL/GenBank/DDBJ whole genome shotgun (WGS) entry which is preliminary data.</text>
</comment>
<evidence type="ECO:0000256" key="2">
    <source>
        <dbReference type="ARBA" id="ARBA00023143"/>
    </source>
</evidence>
<sequence>MALPLSLNTNVPALEALRQLSGTNQNLQETQERISSGKIVRSAEDNAATFAISRNLKADFQSFNAVGQSLDRATSALDVAITSAESIQDILIDMKEKVVAASDQGLDSQSRTSIALDFEKLRDQITTIVRNAEFNGTNLIDNGTDFISAIVSTDAQDTIQVSHQTLALNPSATLSTSDQIRFTAGASFATATEAQGLISAVDASIENLSEVLTEFGSTASTIERQNQLTQEIQDTIEVGIGNLVDANMARESARLQALQVQQQLGTQALSIANQTPQIILSLFG</sequence>
<evidence type="ECO:0000313" key="7">
    <source>
        <dbReference type="Proteomes" id="UP000295399"/>
    </source>
</evidence>
<dbReference type="GO" id="GO:0005576">
    <property type="term" value="C:extracellular region"/>
    <property type="evidence" value="ECO:0007669"/>
    <property type="project" value="UniProtKB-SubCell"/>
</dbReference>
<dbReference type="AlphaFoldDB" id="A0A4V2SN77"/>
<keyword evidence="2 3" id="KW-0975">Bacterial flagellum</keyword>
<dbReference type="RefSeq" id="WP_200288100.1">
    <property type="nucleotide sequence ID" value="NZ_JACIGF010000015.1"/>
</dbReference>
<dbReference type="GO" id="GO:0009288">
    <property type="term" value="C:bacterial-type flagellum"/>
    <property type="evidence" value="ECO:0007669"/>
    <property type="project" value="UniProtKB-SubCell"/>
</dbReference>
<keyword evidence="6" id="KW-0969">Cilium</keyword>
<dbReference type="GO" id="GO:0005198">
    <property type="term" value="F:structural molecule activity"/>
    <property type="evidence" value="ECO:0007669"/>
    <property type="project" value="UniProtKB-UniRule"/>
</dbReference>
<keyword evidence="6" id="KW-0282">Flagellum</keyword>
<comment type="subcellular location">
    <subcellularLocation>
        <location evidence="3">Secreted</location>
    </subcellularLocation>
    <subcellularLocation>
        <location evidence="3">Bacterial flagellum</location>
    </subcellularLocation>
</comment>
<comment type="similarity">
    <text evidence="1 3">Belongs to the bacterial flagellin family.</text>
</comment>
<dbReference type="SUPFAM" id="SSF64518">
    <property type="entry name" value="Phase 1 flagellin"/>
    <property type="match status" value="1"/>
</dbReference>
<dbReference type="InterPro" id="IPR001029">
    <property type="entry name" value="Flagellin_N"/>
</dbReference>
<dbReference type="EMBL" id="SLXO01000015">
    <property type="protein sequence ID" value="TCP30146.1"/>
    <property type="molecule type" value="Genomic_DNA"/>
</dbReference>
<accession>A0A4V2SN77</accession>
<evidence type="ECO:0000256" key="1">
    <source>
        <dbReference type="ARBA" id="ARBA00005709"/>
    </source>
</evidence>
<feature type="domain" description="Flagellin N-terminal" evidence="4">
    <location>
        <begin position="8"/>
        <end position="142"/>
    </location>
</feature>
<name>A0A4V2SN77_RHOSA</name>
<protein>
    <recommendedName>
        <fullName evidence="3">Flagellin</fullName>
    </recommendedName>
</protein>
<dbReference type="Proteomes" id="UP000295399">
    <property type="component" value="Unassembled WGS sequence"/>
</dbReference>
<evidence type="ECO:0000259" key="4">
    <source>
        <dbReference type="Pfam" id="PF00669"/>
    </source>
</evidence>
<reference evidence="6 7" key="1">
    <citation type="submission" date="2019-03" db="EMBL/GenBank/DDBJ databases">
        <title>Genomic Encyclopedia of Type Strains, Phase IV (KMG-IV): sequencing the most valuable type-strain genomes for metagenomic binning, comparative biology and taxonomic classification.</title>
        <authorList>
            <person name="Goeker M."/>
        </authorList>
    </citation>
    <scope>NUCLEOTIDE SEQUENCE [LARGE SCALE GENOMIC DNA]</scope>
    <source>
        <strain evidence="6 7">DSM 2132</strain>
    </source>
</reference>
<organism evidence="6 7">
    <name type="scientific">Rhodothalassium salexigens DSM 2132</name>
    <dbReference type="NCBI Taxonomy" id="1188247"/>
    <lineage>
        <taxon>Bacteria</taxon>
        <taxon>Pseudomonadati</taxon>
        <taxon>Pseudomonadota</taxon>
        <taxon>Alphaproteobacteria</taxon>
        <taxon>Rhodothalassiales</taxon>
        <taxon>Rhodothalassiaceae</taxon>
        <taxon>Rhodothalassium</taxon>
    </lineage>
</organism>
<dbReference type="InterPro" id="IPR001492">
    <property type="entry name" value="Flagellin"/>
</dbReference>
<dbReference type="PANTHER" id="PTHR42792">
    <property type="entry name" value="FLAGELLIN"/>
    <property type="match status" value="1"/>
</dbReference>
<evidence type="ECO:0000256" key="3">
    <source>
        <dbReference type="RuleBase" id="RU362073"/>
    </source>
</evidence>
<dbReference type="InterPro" id="IPR046358">
    <property type="entry name" value="Flagellin_C"/>
</dbReference>
<dbReference type="Gene3D" id="1.20.1330.10">
    <property type="entry name" value="f41 fragment of flagellin, N-terminal domain"/>
    <property type="match status" value="1"/>
</dbReference>
<proteinExistence type="inferred from homology"/>
<gene>
    <name evidence="6" type="ORF">EV659_1151</name>
</gene>
<feature type="domain" description="Flagellin C-terminal" evidence="5">
    <location>
        <begin position="198"/>
        <end position="283"/>
    </location>
</feature>
<dbReference type="InParanoid" id="A0A4V2SN77"/>
<evidence type="ECO:0000313" key="6">
    <source>
        <dbReference type="EMBL" id="TCP30146.1"/>
    </source>
</evidence>
<keyword evidence="6" id="KW-0966">Cell projection</keyword>
<keyword evidence="7" id="KW-1185">Reference proteome</keyword>
<keyword evidence="3" id="KW-0964">Secreted</keyword>
<dbReference type="Pfam" id="PF00669">
    <property type="entry name" value="Flagellin_N"/>
    <property type="match status" value="1"/>
</dbReference>
<comment type="function">
    <text evidence="3">Flagellin is the subunit protein which polymerizes to form the filaments of bacterial flagella.</text>
</comment>
<evidence type="ECO:0000259" key="5">
    <source>
        <dbReference type="Pfam" id="PF00700"/>
    </source>
</evidence>
<dbReference type="PANTHER" id="PTHR42792:SF2">
    <property type="entry name" value="FLAGELLIN"/>
    <property type="match status" value="1"/>
</dbReference>